<dbReference type="GO" id="GO:0005737">
    <property type="term" value="C:cytoplasm"/>
    <property type="evidence" value="ECO:0007669"/>
    <property type="project" value="TreeGrafter"/>
</dbReference>
<accession>A0A7S4DMC7</accession>
<dbReference type="PANTHER" id="PTHR48051">
    <property type="match status" value="1"/>
</dbReference>
<dbReference type="PANTHER" id="PTHR48051:SF1">
    <property type="entry name" value="RAS SUPPRESSOR PROTEIN 1"/>
    <property type="match status" value="1"/>
</dbReference>
<dbReference type="InterPro" id="IPR032675">
    <property type="entry name" value="LRR_dom_sf"/>
</dbReference>
<dbReference type="InterPro" id="IPR003591">
    <property type="entry name" value="Leu-rich_rpt_typical-subtyp"/>
</dbReference>
<evidence type="ECO:0000313" key="5">
    <source>
        <dbReference type="EMBL" id="CAE0658318.1"/>
    </source>
</evidence>
<dbReference type="EMBL" id="HBIV01013460">
    <property type="protein sequence ID" value="CAE0658318.1"/>
    <property type="molecule type" value="Transcribed_RNA"/>
</dbReference>
<dbReference type="Gene3D" id="3.80.10.10">
    <property type="entry name" value="Ribonuclease Inhibitor"/>
    <property type="match status" value="3"/>
</dbReference>
<reference evidence="5" key="1">
    <citation type="submission" date="2021-01" db="EMBL/GenBank/DDBJ databases">
        <authorList>
            <person name="Corre E."/>
            <person name="Pelletier E."/>
            <person name="Niang G."/>
            <person name="Scheremetjew M."/>
            <person name="Finn R."/>
            <person name="Kale V."/>
            <person name="Holt S."/>
            <person name="Cochrane G."/>
            <person name="Meng A."/>
            <person name="Brown T."/>
            <person name="Cohen L."/>
        </authorList>
    </citation>
    <scope>NUCLEOTIDE SEQUENCE</scope>
    <source>
        <strain evidence="5">CCCM811</strain>
    </source>
</reference>
<dbReference type="InterPro" id="IPR050216">
    <property type="entry name" value="LRR_domain-containing"/>
</dbReference>
<evidence type="ECO:0000256" key="3">
    <source>
        <dbReference type="SAM" id="MobiDB-lite"/>
    </source>
</evidence>
<name>A0A7S4DMC7_9EUKA</name>
<keyword evidence="1" id="KW-0433">Leucine-rich repeat</keyword>
<evidence type="ECO:0000256" key="2">
    <source>
        <dbReference type="ARBA" id="ARBA00022737"/>
    </source>
</evidence>
<dbReference type="PROSITE" id="PS51450">
    <property type="entry name" value="LRR"/>
    <property type="match status" value="6"/>
</dbReference>
<dbReference type="SMART" id="SM00369">
    <property type="entry name" value="LRR_TYP"/>
    <property type="match status" value="8"/>
</dbReference>
<dbReference type="AlphaFoldDB" id="A0A7S4DMC7"/>
<proteinExistence type="predicted"/>
<protein>
    <recommendedName>
        <fullName evidence="4">Disease resistance R13L4/SHOC-2-like LRR domain-containing protein</fullName>
    </recommendedName>
</protein>
<gene>
    <name evidence="5" type="ORF">LGLO00237_LOCUS9890</name>
</gene>
<sequence length="485" mass="54416">MMEPGGYYAQDSKHSGSTTPKRRKDVFMAPQPKRRRQQMRSSRSMVNIKTAVLNTEHLSVTLVGEMLAEVPIYVSTYIHLQHLDLQHNQLQRLPRAICFLGNLLTLKVGCNPLLSLPDDFGRLQNLRALGLSVTLIQDFPMSMREMLRLENIQLQRHCLTSFPKVFEHLPSLTALNMFGNVDLADGSLSDRGKQRLQASGLYGISGRNEKLRIHQTPAKPVYSAPPWIGNLKSMISLVLSANNITFIPRSIGALSHLEVLRLSFNKLSSLPKEIQHLKQLKELILSMNKIRSLPDEICKLSSLRSLSVENNEISKLPEDFGHLTKLRILEASGNRIESLPNSFQDLHSLEFLALADNQISTLPVELGFLKLRNLDIRGNPWTNHILSRPLESAQKMEAEHCPKNEMEKVKNEMEKVHQSLQEMSFDSKTATKTVVEPHPDGGVNTVVHNSFNMGGPSTKATTNNGFPETKLVANDMSMQSHSGMS</sequence>
<keyword evidence="2" id="KW-0677">Repeat</keyword>
<dbReference type="InterPro" id="IPR001611">
    <property type="entry name" value="Leu-rich_rpt"/>
</dbReference>
<dbReference type="Pfam" id="PF23598">
    <property type="entry name" value="LRR_14"/>
    <property type="match status" value="1"/>
</dbReference>
<dbReference type="InterPro" id="IPR055414">
    <property type="entry name" value="LRR_R13L4/SHOC2-like"/>
</dbReference>
<evidence type="ECO:0000256" key="1">
    <source>
        <dbReference type="ARBA" id="ARBA00022614"/>
    </source>
</evidence>
<dbReference type="SMART" id="SM00364">
    <property type="entry name" value="LRR_BAC"/>
    <property type="match status" value="7"/>
</dbReference>
<evidence type="ECO:0000259" key="4">
    <source>
        <dbReference type="Pfam" id="PF23598"/>
    </source>
</evidence>
<organism evidence="5">
    <name type="scientific">Lotharella globosa</name>
    <dbReference type="NCBI Taxonomy" id="91324"/>
    <lineage>
        <taxon>Eukaryota</taxon>
        <taxon>Sar</taxon>
        <taxon>Rhizaria</taxon>
        <taxon>Cercozoa</taxon>
        <taxon>Chlorarachniophyceae</taxon>
        <taxon>Lotharella</taxon>
    </lineage>
</organism>
<feature type="domain" description="Disease resistance R13L4/SHOC-2-like LRR" evidence="4">
    <location>
        <begin position="274"/>
        <end position="398"/>
    </location>
</feature>
<dbReference type="Pfam" id="PF00560">
    <property type="entry name" value="LRR_1"/>
    <property type="match status" value="1"/>
</dbReference>
<dbReference type="SUPFAM" id="SSF52058">
    <property type="entry name" value="L domain-like"/>
    <property type="match status" value="1"/>
</dbReference>
<feature type="region of interest" description="Disordered" evidence="3">
    <location>
        <begin position="1"/>
        <end position="42"/>
    </location>
</feature>